<dbReference type="EMBL" id="FJUX01000021">
    <property type="protein sequence ID" value="CZS95168.1"/>
    <property type="molecule type" value="Genomic_DNA"/>
</dbReference>
<gene>
    <name evidence="1" type="ORF">RAG0_04925</name>
</gene>
<evidence type="ECO:0000313" key="1">
    <source>
        <dbReference type="EMBL" id="CZS95168.1"/>
    </source>
</evidence>
<proteinExistence type="predicted"/>
<sequence>MRPLHDGKQSKNLLNATNILWEVLGNLGNSLQGQSDYPFGFVIVHDRIEVNICYPEQNPGQCY</sequence>
<organism evidence="1 2">
    <name type="scientific">Rhynchosporium agropyri</name>
    <dbReference type="NCBI Taxonomy" id="914238"/>
    <lineage>
        <taxon>Eukaryota</taxon>
        <taxon>Fungi</taxon>
        <taxon>Dikarya</taxon>
        <taxon>Ascomycota</taxon>
        <taxon>Pezizomycotina</taxon>
        <taxon>Leotiomycetes</taxon>
        <taxon>Helotiales</taxon>
        <taxon>Ploettnerulaceae</taxon>
        <taxon>Rhynchosporium</taxon>
    </lineage>
</organism>
<name>A0A1E1KAS2_9HELO</name>
<reference evidence="2" key="1">
    <citation type="submission" date="2016-03" db="EMBL/GenBank/DDBJ databases">
        <authorList>
            <person name="Guldener U."/>
        </authorList>
    </citation>
    <scope>NUCLEOTIDE SEQUENCE [LARGE SCALE GENOMIC DNA]</scope>
    <source>
        <strain evidence="2">04CH-RAC-A.6.1</strain>
    </source>
</reference>
<dbReference type="AlphaFoldDB" id="A0A1E1KAS2"/>
<keyword evidence="2" id="KW-1185">Reference proteome</keyword>
<accession>A0A1E1KAS2</accession>
<protein>
    <submittedName>
        <fullName evidence="1">Uncharacterized protein</fullName>
    </submittedName>
</protein>
<dbReference type="Proteomes" id="UP000178912">
    <property type="component" value="Unassembled WGS sequence"/>
</dbReference>
<evidence type="ECO:0000313" key="2">
    <source>
        <dbReference type="Proteomes" id="UP000178912"/>
    </source>
</evidence>